<evidence type="ECO:0000256" key="2">
    <source>
        <dbReference type="SAM" id="Coils"/>
    </source>
</evidence>
<dbReference type="PANTHER" id="PTHR46288:SF27">
    <property type="entry name" value="CYSTEINE_HISTIDINE-RICH C1 DOMAIN FAMILY PROTEIN"/>
    <property type="match status" value="1"/>
</dbReference>
<keyword evidence="1" id="KW-0677">Repeat</keyword>
<dbReference type="Proteomes" id="UP001415857">
    <property type="component" value="Unassembled WGS sequence"/>
</dbReference>
<organism evidence="4 5">
    <name type="scientific">Liquidambar formosana</name>
    <name type="common">Formosan gum</name>
    <dbReference type="NCBI Taxonomy" id="63359"/>
    <lineage>
        <taxon>Eukaryota</taxon>
        <taxon>Viridiplantae</taxon>
        <taxon>Streptophyta</taxon>
        <taxon>Embryophyta</taxon>
        <taxon>Tracheophyta</taxon>
        <taxon>Spermatophyta</taxon>
        <taxon>Magnoliopsida</taxon>
        <taxon>eudicotyledons</taxon>
        <taxon>Gunneridae</taxon>
        <taxon>Pentapetalae</taxon>
        <taxon>Saxifragales</taxon>
        <taxon>Altingiaceae</taxon>
        <taxon>Liquidambar</taxon>
    </lineage>
</organism>
<evidence type="ECO:0000313" key="5">
    <source>
        <dbReference type="Proteomes" id="UP001415857"/>
    </source>
</evidence>
<dbReference type="Pfam" id="PF03107">
    <property type="entry name" value="C1_2"/>
    <property type="match status" value="4"/>
</dbReference>
<feature type="domain" description="DC1" evidence="3">
    <location>
        <begin position="62"/>
        <end position="111"/>
    </location>
</feature>
<feature type="coiled-coil region" evidence="2">
    <location>
        <begin position="421"/>
        <end position="469"/>
    </location>
</feature>
<comment type="caution">
    <text evidence="4">The sequence shown here is derived from an EMBL/GenBank/DDBJ whole genome shotgun (WGS) entry which is preliminary data.</text>
</comment>
<sequence length="489" mass="55553">MEIAHFSHQHRLILRDDKKNDEYKCYACQLPISSGPSYGCTQYKEFILHKSCVELPKRIEHPYHPQHFLILLDKSPYLKGYGCDACRKRCFKFQFVYHCDACDFDLDIGCASLVLPIMRYEGHEHLLTLFDKIHAVADECLCKSCSEPCSALVLRCVECNFNVHKSCADDKSCVELPKQIQHIFHPHQPLTPRDHPRKDLRCNACAVVIKNFSFRCEECDFTLGHECTSLAPTIKYEGHHHLLTLFHEFHFRFWCVSCEAWGHGFVFRCVECRFNLHPHCLPSFPRTIQHKCHETCPLTLTNSVPEDADTDEYYCDACEKQREESRYESVYYCADCSFVAHIQCVISEVLPLLHTEQEKIVWPKEAEFGDSSTVEGLLGAGAGDEVLEKGISAAVPSETVEVEVTAGREEFEAEITEDPVIAKLEGENAKLRAENEASTAKLEALTAKLGALTEKLEALTAKLEALESEHAQCVVSKRPSERDKCLSEA</sequence>
<evidence type="ECO:0000256" key="1">
    <source>
        <dbReference type="ARBA" id="ARBA00022737"/>
    </source>
</evidence>
<reference evidence="4 5" key="1">
    <citation type="journal article" date="2024" name="Plant J.">
        <title>Genome sequences and population genomics reveal climatic adaptation and genomic divergence between two closely related sweetgum species.</title>
        <authorList>
            <person name="Xu W.Q."/>
            <person name="Ren C.Q."/>
            <person name="Zhang X.Y."/>
            <person name="Comes H.P."/>
            <person name="Liu X.H."/>
            <person name="Li Y.G."/>
            <person name="Kettle C.J."/>
            <person name="Jalonen R."/>
            <person name="Gaisberger H."/>
            <person name="Ma Y.Z."/>
            <person name="Qiu Y.X."/>
        </authorList>
    </citation>
    <scope>NUCLEOTIDE SEQUENCE [LARGE SCALE GENOMIC DNA]</scope>
    <source>
        <strain evidence="4">Hangzhou</strain>
    </source>
</reference>
<proteinExistence type="predicted"/>
<feature type="domain" description="DC1" evidence="3">
    <location>
        <begin position="291"/>
        <end position="345"/>
    </location>
</feature>
<keyword evidence="5" id="KW-1185">Reference proteome</keyword>
<dbReference type="PANTHER" id="PTHR46288">
    <property type="entry name" value="PHORBOL-ESTER/DAG-TYPE DOMAIN-CONTAINING PROTEIN"/>
    <property type="match status" value="1"/>
</dbReference>
<feature type="domain" description="DC1" evidence="3">
    <location>
        <begin position="185"/>
        <end position="227"/>
    </location>
</feature>
<dbReference type="InterPro" id="IPR004146">
    <property type="entry name" value="DC1"/>
</dbReference>
<name>A0AAP0RDF3_LIQFO</name>
<feature type="domain" description="DC1" evidence="3">
    <location>
        <begin position="6"/>
        <end position="53"/>
    </location>
</feature>
<protein>
    <recommendedName>
        <fullName evidence="3">DC1 domain-containing protein</fullName>
    </recommendedName>
</protein>
<gene>
    <name evidence="4" type="ORF">L1049_022177</name>
</gene>
<keyword evidence="2" id="KW-0175">Coiled coil</keyword>
<evidence type="ECO:0000313" key="4">
    <source>
        <dbReference type="EMBL" id="KAK9274922.1"/>
    </source>
</evidence>
<dbReference type="AlphaFoldDB" id="A0AAP0RDF3"/>
<dbReference type="SUPFAM" id="SSF57889">
    <property type="entry name" value="Cysteine-rich domain"/>
    <property type="match status" value="4"/>
</dbReference>
<dbReference type="EMBL" id="JBBPBK010000011">
    <property type="protein sequence ID" value="KAK9274922.1"/>
    <property type="molecule type" value="Genomic_DNA"/>
</dbReference>
<accession>A0AAP0RDF3</accession>
<evidence type="ECO:0000259" key="3">
    <source>
        <dbReference type="Pfam" id="PF03107"/>
    </source>
</evidence>
<dbReference type="InterPro" id="IPR046349">
    <property type="entry name" value="C1-like_sf"/>
</dbReference>